<keyword evidence="2" id="KW-1185">Reference proteome</keyword>
<dbReference type="AlphaFoldDB" id="A0A2H1FH18"/>
<gene>
    <name evidence="1" type="ORF">NCS_11865</name>
</gene>
<protein>
    <recommendedName>
        <fullName evidence="3">KaiC-like domain-containing protein</fullName>
    </recommendedName>
</protein>
<evidence type="ECO:0000313" key="1">
    <source>
        <dbReference type="EMBL" id="SMH72053.1"/>
    </source>
</evidence>
<dbReference type="Proteomes" id="UP000230607">
    <property type="component" value="Chromosome 1"/>
</dbReference>
<name>A0A2H1FH18_9ARCH</name>
<reference evidence="2" key="1">
    <citation type="submission" date="2017-03" db="EMBL/GenBank/DDBJ databases">
        <authorList>
            <person name="Herbold C."/>
        </authorList>
    </citation>
    <scope>NUCLEOTIDE SEQUENCE [LARGE SCALE GENOMIC DNA]</scope>
</reference>
<evidence type="ECO:0008006" key="3">
    <source>
        <dbReference type="Google" id="ProtNLM"/>
    </source>
</evidence>
<accession>A0A2H1FH18</accession>
<evidence type="ECO:0000313" key="2">
    <source>
        <dbReference type="Proteomes" id="UP000230607"/>
    </source>
</evidence>
<proteinExistence type="predicted"/>
<sequence length="224" mass="25276">MESLGNNLNSLLYYNLVVFVLFKNPSDESQSKLNLQTILEQNLINSIFYSDPFLKAGFISKLVQDTKLQVLYLDLDLLYSGYAVSGITQVEKNVTLFQPTIETLYPMIKEILVKTSLSQTIIIVDSLNGLFNILNRKKNIGKTVMSIIMLFASMVKMTKSYLVVASMVRYKKEEGWILSPTGKRLVETKNSKKILLEPEKEGIVLSMPSDSCKLVIPLNLIPLV</sequence>
<dbReference type="EMBL" id="LT841358">
    <property type="protein sequence ID" value="SMH72053.1"/>
    <property type="molecule type" value="Genomic_DNA"/>
</dbReference>
<organism evidence="1 2">
    <name type="scientific">Candidatus Nitrosotalea okcheonensis</name>
    <dbReference type="NCBI Taxonomy" id="1903276"/>
    <lineage>
        <taxon>Archaea</taxon>
        <taxon>Nitrososphaerota</taxon>
        <taxon>Nitrososphaeria</taxon>
        <taxon>Nitrosotaleales</taxon>
        <taxon>Nitrosotaleaceae</taxon>
        <taxon>Nitrosotalea</taxon>
    </lineage>
</organism>